<feature type="transmembrane region" description="Helical" evidence="1">
    <location>
        <begin position="97"/>
        <end position="114"/>
    </location>
</feature>
<dbReference type="AlphaFoldDB" id="A0A0F9PML7"/>
<comment type="caution">
    <text evidence="2">The sequence shown here is derived from an EMBL/GenBank/DDBJ whole genome shotgun (WGS) entry which is preliminary data.</text>
</comment>
<dbReference type="EMBL" id="LAZR01002769">
    <property type="protein sequence ID" value="KKN25822.1"/>
    <property type="molecule type" value="Genomic_DNA"/>
</dbReference>
<dbReference type="PANTHER" id="PTHR15887">
    <property type="entry name" value="TRANSMEMBRANE PROTEIN 69"/>
    <property type="match status" value="1"/>
</dbReference>
<feature type="transmembrane region" description="Helical" evidence="1">
    <location>
        <begin position="7"/>
        <end position="28"/>
    </location>
</feature>
<feature type="transmembrane region" description="Helical" evidence="1">
    <location>
        <begin position="40"/>
        <end position="59"/>
    </location>
</feature>
<accession>A0A0F9PML7</accession>
<evidence type="ECO:0000313" key="2">
    <source>
        <dbReference type="EMBL" id="KKN25822.1"/>
    </source>
</evidence>
<proteinExistence type="predicted"/>
<feature type="transmembrane region" description="Helical" evidence="1">
    <location>
        <begin position="71"/>
        <end position="91"/>
    </location>
</feature>
<gene>
    <name evidence="2" type="ORF">LCGC14_0880900</name>
</gene>
<feature type="transmembrane region" description="Helical" evidence="1">
    <location>
        <begin position="126"/>
        <end position="147"/>
    </location>
</feature>
<organism evidence="2">
    <name type="scientific">marine sediment metagenome</name>
    <dbReference type="NCBI Taxonomy" id="412755"/>
    <lineage>
        <taxon>unclassified sequences</taxon>
        <taxon>metagenomes</taxon>
        <taxon>ecological metagenomes</taxon>
    </lineage>
</organism>
<reference evidence="2" key="1">
    <citation type="journal article" date="2015" name="Nature">
        <title>Complex archaea that bridge the gap between prokaryotes and eukaryotes.</title>
        <authorList>
            <person name="Spang A."/>
            <person name="Saw J.H."/>
            <person name="Jorgensen S.L."/>
            <person name="Zaremba-Niedzwiedzka K."/>
            <person name="Martijn J."/>
            <person name="Lind A.E."/>
            <person name="van Eijk R."/>
            <person name="Schleper C."/>
            <person name="Guy L."/>
            <person name="Ettema T.J."/>
        </authorList>
    </citation>
    <scope>NUCLEOTIDE SEQUENCE</scope>
</reference>
<evidence type="ECO:0008006" key="3">
    <source>
        <dbReference type="Google" id="ProtNLM"/>
    </source>
</evidence>
<dbReference type="InterPro" id="IPR021836">
    <property type="entry name" value="DUF3429"/>
</dbReference>
<keyword evidence="1" id="KW-0812">Transmembrane</keyword>
<keyword evidence="1" id="KW-0472">Membrane</keyword>
<sequence>MISVARLAFLVGLGGLIPFIACVAALFAMPQHSVSVLGYFYLYSAGILAFMAGVYWPIAMQLENRCYPLSPLVTVLLSQVFFITAGVGLLLNTQAQIVLYTLAYLSLYAVDARWMKVYWPAWYLRLRLVLTLVAVACQLTVGAWFFLLHAGQGL</sequence>
<name>A0A0F9PML7_9ZZZZ</name>
<keyword evidence="1" id="KW-1133">Transmembrane helix</keyword>
<evidence type="ECO:0000256" key="1">
    <source>
        <dbReference type="SAM" id="Phobius"/>
    </source>
</evidence>
<dbReference type="Pfam" id="PF11911">
    <property type="entry name" value="DUF3429"/>
    <property type="match status" value="1"/>
</dbReference>
<dbReference type="PANTHER" id="PTHR15887:SF1">
    <property type="entry name" value="TRANSMEMBRANE PROTEIN 69"/>
    <property type="match status" value="1"/>
</dbReference>
<protein>
    <recommendedName>
        <fullName evidence="3">Aspartate kinase</fullName>
    </recommendedName>
</protein>